<accession>G0UD89</accession>
<reference evidence="1" key="1">
    <citation type="journal article" date="2012" name="Proc. Natl. Acad. Sci. U.S.A.">
        <title>Antigenic diversity is generated by distinct evolutionary mechanisms in African trypanosome species.</title>
        <authorList>
            <person name="Jackson A.P."/>
            <person name="Berry A."/>
            <person name="Aslett M."/>
            <person name="Allison H.C."/>
            <person name="Burton P."/>
            <person name="Vavrova-Anderson J."/>
            <person name="Brown R."/>
            <person name="Browne H."/>
            <person name="Corton N."/>
            <person name="Hauser H."/>
            <person name="Gamble J."/>
            <person name="Gilderthorp R."/>
            <person name="Marcello L."/>
            <person name="McQuillan J."/>
            <person name="Otto T.D."/>
            <person name="Quail M.A."/>
            <person name="Sanders M.J."/>
            <person name="van Tonder A."/>
            <person name="Ginger M.L."/>
            <person name="Field M.C."/>
            <person name="Barry J.D."/>
            <person name="Hertz-Fowler C."/>
            <person name="Berriman M."/>
        </authorList>
    </citation>
    <scope>NUCLEOTIDE SEQUENCE</scope>
    <source>
        <strain evidence="1">Y486</strain>
    </source>
</reference>
<name>G0UD89_TRYVY</name>
<proteinExistence type="predicted"/>
<protein>
    <submittedName>
        <fullName evidence="1">Uncharacterized protein</fullName>
    </submittedName>
</protein>
<evidence type="ECO:0000313" key="1">
    <source>
        <dbReference type="EMBL" id="CCC53800.1"/>
    </source>
</evidence>
<dbReference type="VEuPathDB" id="TriTrypDB:TvY486_1112840"/>
<dbReference type="AlphaFoldDB" id="G0UD89"/>
<dbReference type="EMBL" id="HE573027">
    <property type="protein sequence ID" value="CCC53800.1"/>
    <property type="molecule type" value="Genomic_DNA"/>
</dbReference>
<organism evidence="1">
    <name type="scientific">Trypanosoma vivax (strain Y486)</name>
    <dbReference type="NCBI Taxonomy" id="1055687"/>
    <lineage>
        <taxon>Eukaryota</taxon>
        <taxon>Discoba</taxon>
        <taxon>Euglenozoa</taxon>
        <taxon>Kinetoplastea</taxon>
        <taxon>Metakinetoplastina</taxon>
        <taxon>Trypanosomatida</taxon>
        <taxon>Trypanosomatidae</taxon>
        <taxon>Trypanosoma</taxon>
        <taxon>Duttonella</taxon>
    </lineage>
</organism>
<gene>
    <name evidence="1" type="ORF">TVY486_1112840</name>
</gene>
<sequence length="114" mass="13602">MHTLVVLVQNRRWLRSWWSIGEWSHEVLHVAFHMQTALFQTFARESEKAMPTRNCKPPSTTHTHTVLYRAAAAFIVFCHFQISMETREQKIEKKEITWCGYLFILLFCCCRQIL</sequence>